<dbReference type="Proteomes" id="UP001473424">
    <property type="component" value="Chromosome"/>
</dbReference>
<dbReference type="HAMAP" id="MF_01216">
    <property type="entry name" value="Azoreductase_type1"/>
    <property type="match status" value="1"/>
</dbReference>
<comment type="subunit">
    <text evidence="6">Homodimer.</text>
</comment>
<evidence type="ECO:0000256" key="4">
    <source>
        <dbReference type="ARBA" id="ARBA00023027"/>
    </source>
</evidence>
<sequence>MTNKVLVIRSSMIKKELSYSESLVSRFVKYYREFHPEDSIIELDLNQIPMASITITQKNFTSYFNEKDSDYYINQLKNVNKVIYTTPMTNFNVTSMTKNYLDHILVAGKTFDYKYTKQGEARGLLPHLKVQILATQGAPYGWYLWGNHAIYLKGTWEFVGAKVVEPILICGTKVQELHQNDANLLIGSKILAKGGGLPTLGPEKTMDKFEQYIKEAAKKF</sequence>
<dbReference type="NCBIfam" id="NF002370">
    <property type="entry name" value="PRK01355.1"/>
    <property type="match status" value="1"/>
</dbReference>
<dbReference type="Gene3D" id="3.40.50.360">
    <property type="match status" value="1"/>
</dbReference>
<feature type="domain" description="Flavodoxin-like fold" evidence="7">
    <location>
        <begin position="4"/>
        <end position="176"/>
    </location>
</feature>
<feature type="binding site" evidence="6">
    <location>
        <begin position="18"/>
        <end position="20"/>
    </location>
    <ligand>
        <name>FMN</name>
        <dbReference type="ChEBI" id="CHEBI:58210"/>
    </ligand>
</feature>
<dbReference type="EMBL" id="AP028955">
    <property type="protein sequence ID" value="BET37856.1"/>
    <property type="molecule type" value="Genomic_DNA"/>
</dbReference>
<reference evidence="9" key="1">
    <citation type="journal article" date="2024" name="FEMS Microbiol. Lett.">
        <title>Genomic insights into Spiroplasma endosymbionts that induce male-killing and protective phenotypes in the pea aphid.</title>
        <authorList>
            <person name="Arai H."/>
            <person name="Legeai F."/>
            <person name="Kageyama D."/>
            <person name="Sugio A."/>
            <person name="Simon J.C."/>
        </authorList>
    </citation>
    <scope>NUCLEOTIDE SEQUENCE [LARGE SCALE GENOMIC DNA]</scope>
    <source>
        <strain evidence="9">sAp269</strain>
    </source>
</reference>
<comment type="function">
    <text evidence="6">Quinone reductase that provides resistance to thiol-specific stress caused by electrophilic quinones.</text>
</comment>
<protein>
    <recommendedName>
        <fullName evidence="6">FMN dependent NADH:quinone oxidoreductase</fullName>
        <ecNumber evidence="6">1.6.5.-</ecNumber>
    </recommendedName>
    <alternativeName>
        <fullName evidence="6">Azo-dye reductase</fullName>
    </alternativeName>
    <alternativeName>
        <fullName evidence="6">FMN-dependent NADH-azo compound oxidoreductase</fullName>
    </alternativeName>
    <alternativeName>
        <fullName evidence="6">FMN-dependent NADH-azoreductase</fullName>
        <ecNumber evidence="6">1.7.1.17</ecNumber>
    </alternativeName>
</protein>
<dbReference type="PANTHER" id="PTHR43741:SF4">
    <property type="entry name" value="FMN-DEPENDENT NADH:QUINONE OXIDOREDUCTASE"/>
    <property type="match status" value="1"/>
</dbReference>
<dbReference type="EC" id="1.7.1.17" evidence="6"/>
<dbReference type="SUPFAM" id="SSF52218">
    <property type="entry name" value="Flavoproteins"/>
    <property type="match status" value="1"/>
</dbReference>
<dbReference type="Pfam" id="PF02525">
    <property type="entry name" value="Flavodoxin_2"/>
    <property type="match status" value="1"/>
</dbReference>
<dbReference type="InterPro" id="IPR023048">
    <property type="entry name" value="NADH:quinone_OxRdtase_FMN_depd"/>
</dbReference>
<evidence type="ECO:0000256" key="6">
    <source>
        <dbReference type="HAMAP-Rule" id="MF_01216"/>
    </source>
</evidence>
<comment type="catalytic activity">
    <reaction evidence="6">
        <text>2 a quinone + NADH + H(+) = 2 a 1,4-benzosemiquinone + NAD(+)</text>
        <dbReference type="Rhea" id="RHEA:65952"/>
        <dbReference type="ChEBI" id="CHEBI:15378"/>
        <dbReference type="ChEBI" id="CHEBI:57540"/>
        <dbReference type="ChEBI" id="CHEBI:57945"/>
        <dbReference type="ChEBI" id="CHEBI:132124"/>
        <dbReference type="ChEBI" id="CHEBI:134225"/>
    </reaction>
</comment>
<feature type="binding site" evidence="6">
    <location>
        <position position="11"/>
    </location>
    <ligand>
        <name>FMN</name>
        <dbReference type="ChEBI" id="CHEBI:58210"/>
    </ligand>
</feature>
<dbReference type="InterPro" id="IPR029039">
    <property type="entry name" value="Flavoprotein-like_sf"/>
</dbReference>
<dbReference type="InterPro" id="IPR003680">
    <property type="entry name" value="Flavodoxin_fold"/>
</dbReference>
<dbReference type="InterPro" id="IPR050104">
    <property type="entry name" value="FMN-dep_NADH:Q_OxRdtase_AzoR1"/>
</dbReference>
<keyword evidence="9" id="KW-1185">Reference proteome</keyword>
<evidence type="ECO:0000256" key="3">
    <source>
        <dbReference type="ARBA" id="ARBA00023002"/>
    </source>
</evidence>
<gene>
    <name evidence="6" type="primary">azoR</name>
    <name evidence="8" type="ORF">SAP269_04450</name>
</gene>
<accession>A0ABM8JLF7</accession>
<comment type="caution">
    <text evidence="6">Lacks conserved residue(s) required for the propagation of feature annotation.</text>
</comment>
<evidence type="ECO:0000256" key="1">
    <source>
        <dbReference type="ARBA" id="ARBA00022630"/>
    </source>
</evidence>
<evidence type="ECO:0000256" key="5">
    <source>
        <dbReference type="ARBA" id="ARBA00048542"/>
    </source>
</evidence>
<organism evidence="8 9">
    <name type="scientific">Spiroplasma ixodetis</name>
    <dbReference type="NCBI Taxonomy" id="2141"/>
    <lineage>
        <taxon>Bacteria</taxon>
        <taxon>Bacillati</taxon>
        <taxon>Mycoplasmatota</taxon>
        <taxon>Mollicutes</taxon>
        <taxon>Entomoplasmatales</taxon>
        <taxon>Spiroplasmataceae</taxon>
        <taxon>Spiroplasma</taxon>
    </lineage>
</organism>
<keyword evidence="3 6" id="KW-0560">Oxidoreductase</keyword>
<proteinExistence type="inferred from homology"/>
<dbReference type="RefSeq" id="WP_353306627.1">
    <property type="nucleotide sequence ID" value="NZ_AP028955.1"/>
</dbReference>
<keyword evidence="2 6" id="KW-0288">FMN</keyword>
<comment type="catalytic activity">
    <reaction evidence="5">
        <text>N,N-dimethyl-1,4-phenylenediamine + anthranilate + 2 NAD(+) = 2-(4-dimethylaminophenyl)diazenylbenzoate + 2 NADH + 2 H(+)</text>
        <dbReference type="Rhea" id="RHEA:55872"/>
        <dbReference type="ChEBI" id="CHEBI:15378"/>
        <dbReference type="ChEBI" id="CHEBI:15783"/>
        <dbReference type="ChEBI" id="CHEBI:16567"/>
        <dbReference type="ChEBI" id="CHEBI:57540"/>
        <dbReference type="ChEBI" id="CHEBI:57945"/>
        <dbReference type="ChEBI" id="CHEBI:71579"/>
        <dbReference type="EC" id="1.7.1.17"/>
    </reaction>
    <physiologicalReaction direction="right-to-left" evidence="5">
        <dbReference type="Rhea" id="RHEA:55874"/>
    </physiologicalReaction>
</comment>
<evidence type="ECO:0000256" key="2">
    <source>
        <dbReference type="ARBA" id="ARBA00022643"/>
    </source>
</evidence>
<comment type="cofactor">
    <cofactor evidence="6">
        <name>FMN</name>
        <dbReference type="ChEBI" id="CHEBI:58210"/>
    </cofactor>
    <text evidence="6">Binds 1 FMN per subunit.</text>
</comment>
<evidence type="ECO:0000259" key="7">
    <source>
        <dbReference type="Pfam" id="PF02525"/>
    </source>
</evidence>
<keyword evidence="4 6" id="KW-0520">NAD</keyword>
<comment type="function">
    <text evidence="6">Also exhibits azoreductase activity. Catalyzes the reductive cleavage of the azo bond in aromatic azo compounds to the corresponding amines.</text>
</comment>
<evidence type="ECO:0000313" key="9">
    <source>
        <dbReference type="Proteomes" id="UP001473424"/>
    </source>
</evidence>
<dbReference type="EC" id="1.6.5.-" evidence="6"/>
<comment type="similarity">
    <text evidence="6">Belongs to the azoreductase type 1 family.</text>
</comment>
<evidence type="ECO:0000313" key="8">
    <source>
        <dbReference type="EMBL" id="BET37856.1"/>
    </source>
</evidence>
<keyword evidence="1 6" id="KW-0285">Flavoprotein</keyword>
<dbReference type="PANTHER" id="PTHR43741">
    <property type="entry name" value="FMN-DEPENDENT NADH-AZOREDUCTASE 1"/>
    <property type="match status" value="1"/>
</dbReference>
<name>A0ABM8JLF7_9MOLU</name>